<dbReference type="SMART" id="SM01126">
    <property type="entry name" value="DDE_Tnp_IS1595"/>
    <property type="match status" value="1"/>
</dbReference>
<reference evidence="2" key="2">
    <citation type="journal article" date="2014" name="ISME J.">
        <title>Microbial stratification in low pH oxic and suboxic macroscopic growths along an acid mine drainage.</title>
        <authorList>
            <person name="Mendez-Garcia C."/>
            <person name="Mesa V."/>
            <person name="Sprenger R.R."/>
            <person name="Richter M."/>
            <person name="Diez M.S."/>
            <person name="Solano J."/>
            <person name="Bargiela R."/>
            <person name="Golyshina O.V."/>
            <person name="Manteca A."/>
            <person name="Ramos J.L."/>
            <person name="Gallego J.R."/>
            <person name="Llorente I."/>
            <person name="Martins Dos Santos V.A."/>
            <person name="Jensen O.N."/>
            <person name="Pelaez A.I."/>
            <person name="Sanchez J."/>
            <person name="Ferrer M."/>
        </authorList>
    </citation>
    <scope>NUCLEOTIDE SEQUENCE</scope>
</reference>
<proteinExistence type="predicted"/>
<protein>
    <submittedName>
        <fullName evidence="2">ISSpo8, transposase</fullName>
    </submittedName>
</protein>
<comment type="caution">
    <text evidence="2">The sequence shown here is derived from an EMBL/GenBank/DDBJ whole genome shotgun (WGS) entry which is preliminary data.</text>
</comment>
<name>T0ZSS8_9ZZZZ</name>
<dbReference type="EMBL" id="AUZX01014135">
    <property type="protein sequence ID" value="EQD32905.1"/>
    <property type="molecule type" value="Genomic_DNA"/>
</dbReference>
<gene>
    <name evidence="2" type="ORF">B1A_19157</name>
</gene>
<dbReference type="AlphaFoldDB" id="T0ZSS8"/>
<dbReference type="NCBIfam" id="NF033547">
    <property type="entry name" value="transpos_IS1595"/>
    <property type="match status" value="1"/>
</dbReference>
<dbReference type="Pfam" id="PF12762">
    <property type="entry name" value="DDE_Tnp_IS1595"/>
    <property type="match status" value="1"/>
</dbReference>
<feature type="domain" description="ISXO2-like transposase" evidence="1">
    <location>
        <begin position="1"/>
        <end position="73"/>
    </location>
</feature>
<sequence length="103" mass="11937">MTDESSVYTKVGREFAQHGIVTHSTGEYVRNDVTTNTVESRFAVLKRGLYGTFHHVSEKHLQRYATEFDFRWNHRAKMGYTDSQRADAVLRGIAGKRLTYRHS</sequence>
<accession>T0ZSS8</accession>
<evidence type="ECO:0000259" key="1">
    <source>
        <dbReference type="SMART" id="SM01126"/>
    </source>
</evidence>
<dbReference type="InterPro" id="IPR024445">
    <property type="entry name" value="Tnp_ISXO2-like"/>
</dbReference>
<evidence type="ECO:0000313" key="2">
    <source>
        <dbReference type="EMBL" id="EQD32905.1"/>
    </source>
</evidence>
<organism evidence="2">
    <name type="scientific">mine drainage metagenome</name>
    <dbReference type="NCBI Taxonomy" id="410659"/>
    <lineage>
        <taxon>unclassified sequences</taxon>
        <taxon>metagenomes</taxon>
        <taxon>ecological metagenomes</taxon>
    </lineage>
</organism>
<reference evidence="2" key="1">
    <citation type="submission" date="2013-08" db="EMBL/GenBank/DDBJ databases">
        <authorList>
            <person name="Mendez C."/>
            <person name="Richter M."/>
            <person name="Ferrer M."/>
            <person name="Sanchez J."/>
        </authorList>
    </citation>
    <scope>NUCLEOTIDE SEQUENCE</scope>
</reference>